<dbReference type="SUPFAM" id="SSF52096">
    <property type="entry name" value="ClpP/crotonase"/>
    <property type="match status" value="1"/>
</dbReference>
<dbReference type="CDD" id="cd06558">
    <property type="entry name" value="crotonase-like"/>
    <property type="match status" value="1"/>
</dbReference>
<evidence type="ECO:0000313" key="6">
    <source>
        <dbReference type="Proteomes" id="UP001164472"/>
    </source>
</evidence>
<evidence type="ECO:0000256" key="3">
    <source>
        <dbReference type="ARBA" id="ARBA00022801"/>
    </source>
</evidence>
<dbReference type="RefSeq" id="WP_251812571.1">
    <property type="nucleotide sequence ID" value="NZ_CP101527.1"/>
</dbReference>
<evidence type="ECO:0000256" key="2">
    <source>
        <dbReference type="ARBA" id="ARBA00011915"/>
    </source>
</evidence>
<keyword evidence="3" id="KW-0378">Hydrolase</keyword>
<accession>A0A9E8HHN2</accession>
<dbReference type="PANTHER" id="PTHR43176:SF3">
    <property type="entry name" value="3-HYDROXYISOBUTYRYL-COA HYDROLASE, MITOCHONDRIAL"/>
    <property type="match status" value="1"/>
</dbReference>
<dbReference type="InterPro" id="IPR045004">
    <property type="entry name" value="ECH_dom"/>
</dbReference>
<dbReference type="GO" id="GO:0006574">
    <property type="term" value="P:L-valine catabolic process"/>
    <property type="evidence" value="ECO:0007669"/>
    <property type="project" value="TreeGrafter"/>
</dbReference>
<dbReference type="GO" id="GO:0005829">
    <property type="term" value="C:cytosol"/>
    <property type="evidence" value="ECO:0007669"/>
    <property type="project" value="TreeGrafter"/>
</dbReference>
<dbReference type="Proteomes" id="UP001164472">
    <property type="component" value="Chromosome"/>
</dbReference>
<evidence type="ECO:0000313" key="5">
    <source>
        <dbReference type="EMBL" id="UZW74485.1"/>
    </source>
</evidence>
<feature type="domain" description="Enoyl-CoA hydratase/isomerase" evidence="4">
    <location>
        <begin position="20"/>
        <end position="360"/>
    </location>
</feature>
<organism evidence="5 6">
    <name type="scientific">Alkalimarinus sediminis</name>
    <dbReference type="NCBI Taxonomy" id="1632866"/>
    <lineage>
        <taxon>Bacteria</taxon>
        <taxon>Pseudomonadati</taxon>
        <taxon>Pseudomonadota</taxon>
        <taxon>Gammaproteobacteria</taxon>
        <taxon>Alteromonadales</taxon>
        <taxon>Alteromonadaceae</taxon>
        <taxon>Alkalimarinus</taxon>
    </lineage>
</organism>
<dbReference type="Gene3D" id="3.90.226.10">
    <property type="entry name" value="2-enoyl-CoA Hydratase, Chain A, domain 1"/>
    <property type="match status" value="1"/>
</dbReference>
<dbReference type="EMBL" id="CP101527">
    <property type="protein sequence ID" value="UZW74485.1"/>
    <property type="molecule type" value="Genomic_DNA"/>
</dbReference>
<dbReference type="InterPro" id="IPR032259">
    <property type="entry name" value="HIBYL-CoA-H"/>
</dbReference>
<reference evidence="5" key="1">
    <citation type="submission" date="2022-07" db="EMBL/GenBank/DDBJ databases">
        <title>Alkalimarinus sp. nov., isolated from gut of a Alitta virens.</title>
        <authorList>
            <person name="Yang A.I."/>
            <person name="Shin N.-R."/>
        </authorList>
    </citation>
    <scope>NUCLEOTIDE SEQUENCE</scope>
    <source>
        <strain evidence="5">FA028</strain>
    </source>
</reference>
<gene>
    <name evidence="5" type="ORF">NNL22_15895</name>
</gene>
<dbReference type="KEGG" id="asem:NNL22_15895"/>
<sequence length="374" mass="41149">MSSKQPVIFEEQPAANGCVIGVATLNAESSLNALTLEMIDLLTAQLTEWSINDKLTCVVLRGAGDKSFCAGGDIIKLYESMKQSPNGPNPYAESFFTREYSLDYLIHTYSKPIICIGQGIVMGGGLGLFAGASHRIVTETSRIAMPEITIGLFPDVGGTWFLNKMPDNCGLYLGLTGSSINATDALYLNLATHFIAADSRTSLLSQLKEADWGIDKTTNAQVIDDILTVLSENTQSIKPLAQVETHKEVIKQVTSHPSLPEIITAITSLETEDKWLQKGISALKNGCPTTAKIVYHQITQGHALSLKEVFQEELIIAIQCTRHPDFLEGIRALLIDKDYTPKWFFADIESVTDEWLNQHLTPPWSDNQHPLEQL</sequence>
<evidence type="ECO:0000256" key="1">
    <source>
        <dbReference type="ARBA" id="ARBA00001709"/>
    </source>
</evidence>
<comment type="catalytic activity">
    <reaction evidence="1">
        <text>3-hydroxy-2-methylpropanoyl-CoA + H2O = 3-hydroxy-2-methylpropanoate + CoA + H(+)</text>
        <dbReference type="Rhea" id="RHEA:20888"/>
        <dbReference type="ChEBI" id="CHEBI:11805"/>
        <dbReference type="ChEBI" id="CHEBI:15377"/>
        <dbReference type="ChEBI" id="CHEBI:15378"/>
        <dbReference type="ChEBI" id="CHEBI:57287"/>
        <dbReference type="ChEBI" id="CHEBI:57340"/>
        <dbReference type="EC" id="3.1.2.4"/>
    </reaction>
</comment>
<proteinExistence type="predicted"/>
<dbReference type="GO" id="GO:0003860">
    <property type="term" value="F:3-hydroxyisobutyryl-CoA hydrolase activity"/>
    <property type="evidence" value="ECO:0007669"/>
    <property type="project" value="UniProtKB-EC"/>
</dbReference>
<dbReference type="EC" id="3.1.2.4" evidence="2"/>
<dbReference type="PANTHER" id="PTHR43176">
    <property type="entry name" value="3-HYDROXYISOBUTYRYL-COA HYDROLASE-RELATED"/>
    <property type="match status" value="1"/>
</dbReference>
<dbReference type="Pfam" id="PF16113">
    <property type="entry name" value="ECH_2"/>
    <property type="match status" value="1"/>
</dbReference>
<dbReference type="NCBIfam" id="NF004127">
    <property type="entry name" value="PRK05617.1"/>
    <property type="match status" value="1"/>
</dbReference>
<dbReference type="InterPro" id="IPR029045">
    <property type="entry name" value="ClpP/crotonase-like_dom_sf"/>
</dbReference>
<evidence type="ECO:0000259" key="4">
    <source>
        <dbReference type="Pfam" id="PF16113"/>
    </source>
</evidence>
<keyword evidence="6" id="KW-1185">Reference proteome</keyword>
<protein>
    <recommendedName>
        <fullName evidence="2">3-hydroxyisobutyryl-CoA hydrolase</fullName>
        <ecNumber evidence="2">3.1.2.4</ecNumber>
    </recommendedName>
</protein>
<name>A0A9E8HHN2_9ALTE</name>
<dbReference type="AlphaFoldDB" id="A0A9E8HHN2"/>